<protein>
    <submittedName>
        <fullName evidence="1">Putative lipoprotein</fullName>
    </submittedName>
</protein>
<evidence type="ECO:0000313" key="2">
    <source>
        <dbReference type="Proteomes" id="UP000033562"/>
    </source>
</evidence>
<keyword evidence="2" id="KW-1185">Reference proteome</keyword>
<accession>A0A0F3NLU5</accession>
<gene>
    <name evidence="1" type="ORF">NLO413_0412</name>
</gene>
<evidence type="ECO:0000313" key="1">
    <source>
        <dbReference type="EMBL" id="KJV69038.1"/>
    </source>
</evidence>
<dbReference type="AlphaFoldDB" id="A0A0F3NLU5"/>
<dbReference type="EMBL" id="LANX01000001">
    <property type="protein sequence ID" value="KJV69038.1"/>
    <property type="molecule type" value="Genomic_DNA"/>
</dbReference>
<dbReference type="STRING" id="1359163.NLO413_0412"/>
<keyword evidence="1" id="KW-0449">Lipoprotein</keyword>
<proteinExistence type="predicted"/>
<organism evidence="1 2">
    <name type="scientific">Candidatus Neoehrlichia procyonis str. RAC413</name>
    <dbReference type="NCBI Taxonomy" id="1359163"/>
    <lineage>
        <taxon>Bacteria</taxon>
        <taxon>Pseudomonadati</taxon>
        <taxon>Pseudomonadota</taxon>
        <taxon>Alphaproteobacteria</taxon>
        <taxon>Rickettsiales</taxon>
        <taxon>Anaplasmataceae</taxon>
        <taxon>Candidatus Neoehrlichia</taxon>
    </lineage>
</organism>
<sequence length="42" mass="4756">MAFVKKRNCMNVALLLVMSLSTNCKIYKAQKKGGFVTDLYIN</sequence>
<comment type="caution">
    <text evidence="1">The sequence shown here is derived from an EMBL/GenBank/DDBJ whole genome shotgun (WGS) entry which is preliminary data.</text>
</comment>
<dbReference type="Proteomes" id="UP000033562">
    <property type="component" value="Unassembled WGS sequence"/>
</dbReference>
<reference evidence="1 2" key="1">
    <citation type="submission" date="2015-02" db="EMBL/GenBank/DDBJ databases">
        <title>Genome Sequencing of Rickettsiales.</title>
        <authorList>
            <person name="Daugherty S.C."/>
            <person name="Su Q."/>
            <person name="Abolude K."/>
            <person name="Beier-Sexton M."/>
            <person name="Carlyon J.A."/>
            <person name="Carter R."/>
            <person name="Day N.P."/>
            <person name="Dumler S.J."/>
            <person name="Dyachenko V."/>
            <person name="Godinez A."/>
            <person name="Kurtti T.J."/>
            <person name="Lichay M."/>
            <person name="Mullins K.E."/>
            <person name="Ott S."/>
            <person name="Pappas-Brown V."/>
            <person name="Paris D.H."/>
            <person name="Patel P."/>
            <person name="Richards A.L."/>
            <person name="Sadzewicz L."/>
            <person name="Sears K."/>
            <person name="Seidman D."/>
            <person name="Sengamalay N."/>
            <person name="Stenos J."/>
            <person name="Tallon L.J."/>
            <person name="Vincent G."/>
            <person name="Fraser C.M."/>
            <person name="Munderloh U."/>
            <person name="Dunning-Hotopp J.C."/>
        </authorList>
    </citation>
    <scope>NUCLEOTIDE SEQUENCE [LARGE SCALE GENOMIC DNA]</scope>
    <source>
        <strain evidence="1 2">RAC413</strain>
    </source>
</reference>
<name>A0A0F3NLU5_9RICK</name>